<keyword evidence="5" id="KW-0489">Methyltransferase</keyword>
<keyword evidence="3" id="KW-0862">Zinc</keyword>
<evidence type="ECO:0000256" key="2">
    <source>
        <dbReference type="ARBA" id="ARBA00022771"/>
    </source>
</evidence>
<dbReference type="InterPro" id="IPR002893">
    <property type="entry name" value="Znf_MYND"/>
</dbReference>
<keyword evidence="2" id="KW-0863">Zinc-finger</keyword>
<dbReference type="GO" id="GO:0008168">
    <property type="term" value="F:methyltransferase activity"/>
    <property type="evidence" value="ECO:0007669"/>
    <property type="project" value="UniProtKB-KW"/>
</dbReference>
<comment type="caution">
    <text evidence="5">The sequence shown here is derived from an EMBL/GenBank/DDBJ whole genome shotgun (WGS) entry which is preliminary data.</text>
</comment>
<dbReference type="EMBL" id="QGNW01002085">
    <property type="protein sequence ID" value="RVW25511.1"/>
    <property type="molecule type" value="Genomic_DNA"/>
</dbReference>
<evidence type="ECO:0000313" key="5">
    <source>
        <dbReference type="EMBL" id="RVW25511.1"/>
    </source>
</evidence>
<evidence type="ECO:0000256" key="3">
    <source>
        <dbReference type="ARBA" id="ARBA00022833"/>
    </source>
</evidence>
<dbReference type="GO" id="GO:0008270">
    <property type="term" value="F:zinc ion binding"/>
    <property type="evidence" value="ECO:0007669"/>
    <property type="project" value="UniProtKB-KW"/>
</dbReference>
<dbReference type="Gene3D" id="6.10.140.2220">
    <property type="match status" value="1"/>
</dbReference>
<dbReference type="AlphaFoldDB" id="A0A438CQM3"/>
<evidence type="ECO:0000256" key="1">
    <source>
        <dbReference type="ARBA" id="ARBA00022723"/>
    </source>
</evidence>
<feature type="domain" description="MYND-type" evidence="4">
    <location>
        <begin position="220"/>
        <end position="249"/>
    </location>
</feature>
<gene>
    <name evidence="5" type="primary">ATXR2_1</name>
    <name evidence="5" type="ORF">CK203_103515</name>
</gene>
<organism evidence="5 6">
    <name type="scientific">Vitis vinifera</name>
    <name type="common">Grape</name>
    <dbReference type="NCBI Taxonomy" id="29760"/>
    <lineage>
        <taxon>Eukaryota</taxon>
        <taxon>Viridiplantae</taxon>
        <taxon>Streptophyta</taxon>
        <taxon>Embryophyta</taxon>
        <taxon>Tracheophyta</taxon>
        <taxon>Spermatophyta</taxon>
        <taxon>Magnoliopsida</taxon>
        <taxon>eudicotyledons</taxon>
        <taxon>Gunneridae</taxon>
        <taxon>Pentapetalae</taxon>
        <taxon>rosids</taxon>
        <taxon>Vitales</taxon>
        <taxon>Vitaceae</taxon>
        <taxon>Viteae</taxon>
        <taxon>Vitis</taxon>
    </lineage>
</organism>
<dbReference type="SUPFAM" id="SSF144232">
    <property type="entry name" value="HIT/MYND zinc finger-like"/>
    <property type="match status" value="1"/>
</dbReference>
<reference evidence="5 6" key="1">
    <citation type="journal article" date="2018" name="PLoS Genet.">
        <title>Population sequencing reveals clonal diversity and ancestral inbreeding in the grapevine cultivar Chardonnay.</title>
        <authorList>
            <person name="Roach M.J."/>
            <person name="Johnson D.L."/>
            <person name="Bohlmann J."/>
            <person name="van Vuuren H.J."/>
            <person name="Jones S.J."/>
            <person name="Pretorius I.S."/>
            <person name="Schmidt S.A."/>
            <person name="Borneman A.R."/>
        </authorList>
    </citation>
    <scope>NUCLEOTIDE SEQUENCE [LARGE SCALE GENOMIC DNA]</scope>
    <source>
        <strain evidence="6">cv. Chardonnay</strain>
        <tissue evidence="5">Leaf</tissue>
    </source>
</reference>
<protein>
    <submittedName>
        <fullName evidence="5">Histone-lysine N-methyltransferase ATXR2</fullName>
    </submittedName>
</protein>
<dbReference type="PANTHER" id="PTHR47436:SF1">
    <property type="entry name" value="SET DOMAIN-CONTAINING PROTEIN"/>
    <property type="match status" value="1"/>
</dbReference>
<sequence>MESICPIDSQFSREISALLKPPPAHQLQEYFDNLIRTRQYLGLKVKHDGEFGKENVVATTHSEELGTMPPAMDVHLSGANDGVYADSDFGEGELVVKDQMLVGAQHSSNKINCLVCSFCFHFIGSIELQIGRRLYLQGLGVSTSNGCGRETFSHNSHDNCQVDSSEDEDNCYMEEHDELGECASSSSKDKVPLPKGVVESLMNGELTLPYPKEFPLPSAIACSGGCGEAYYCSKLCAEADWESSHSLLCTGEKSESICREALSKFIQHANETNDIFLLAAKVQEIENSSSQRTRKYTSAIVLKNGDLPLLLEAWKPISMGFKKRWWDCIALPDDVHSCDEAAFRAQIKELAFTKVIAGEYGMEEREWGSGVREGYGVGVWKAIRSGWYGDLPLKETFPILFVIANVEDAWVVEVWE</sequence>
<evidence type="ECO:0000259" key="4">
    <source>
        <dbReference type="Pfam" id="PF01753"/>
    </source>
</evidence>
<keyword evidence="5" id="KW-0808">Transferase</keyword>
<dbReference type="PANTHER" id="PTHR47436">
    <property type="entry name" value="HISTONE-LYSINE N-METHYLTRANSFERASE ATXR2"/>
    <property type="match status" value="1"/>
</dbReference>
<name>A0A438CQM3_VITVI</name>
<dbReference type="GO" id="GO:0032259">
    <property type="term" value="P:methylation"/>
    <property type="evidence" value="ECO:0007669"/>
    <property type="project" value="UniProtKB-KW"/>
</dbReference>
<dbReference type="Pfam" id="PF01753">
    <property type="entry name" value="zf-MYND"/>
    <property type="match status" value="1"/>
</dbReference>
<keyword evidence="1" id="KW-0479">Metal-binding</keyword>
<evidence type="ECO:0000313" key="6">
    <source>
        <dbReference type="Proteomes" id="UP000288805"/>
    </source>
</evidence>
<proteinExistence type="predicted"/>
<dbReference type="Proteomes" id="UP000288805">
    <property type="component" value="Unassembled WGS sequence"/>
</dbReference>
<accession>A0A438CQM3</accession>
<dbReference type="InterPro" id="IPR044237">
    <property type="entry name" value="ATXR2-like"/>
</dbReference>